<dbReference type="AlphaFoldDB" id="A0A0B1SZG2"/>
<dbReference type="OrthoDB" id="6506608at2759"/>
<evidence type="ECO:0000313" key="3">
    <source>
        <dbReference type="EMBL" id="KHJ90633.1"/>
    </source>
</evidence>
<evidence type="ECO:0000259" key="2">
    <source>
        <dbReference type="Pfam" id="PF13358"/>
    </source>
</evidence>
<dbReference type="Proteomes" id="UP000053660">
    <property type="component" value="Unassembled WGS sequence"/>
</dbReference>
<dbReference type="Gene3D" id="3.30.420.10">
    <property type="entry name" value="Ribonuclease H-like superfamily/Ribonuclease H"/>
    <property type="match status" value="1"/>
</dbReference>
<protein>
    <recommendedName>
        <fullName evidence="2">Tc1-like transposase DDE domain-containing protein</fullName>
    </recommendedName>
</protein>
<organism evidence="3 4">
    <name type="scientific">Oesophagostomum dentatum</name>
    <name type="common">Nodular worm</name>
    <dbReference type="NCBI Taxonomy" id="61180"/>
    <lineage>
        <taxon>Eukaryota</taxon>
        <taxon>Metazoa</taxon>
        <taxon>Ecdysozoa</taxon>
        <taxon>Nematoda</taxon>
        <taxon>Chromadorea</taxon>
        <taxon>Rhabditida</taxon>
        <taxon>Rhabditina</taxon>
        <taxon>Rhabditomorpha</taxon>
        <taxon>Strongyloidea</taxon>
        <taxon>Strongylidae</taxon>
        <taxon>Oesophagostomum</taxon>
    </lineage>
</organism>
<dbReference type="Pfam" id="PF13358">
    <property type="entry name" value="DDE_3"/>
    <property type="match status" value="1"/>
</dbReference>
<dbReference type="InterPro" id="IPR036397">
    <property type="entry name" value="RNaseH_sf"/>
</dbReference>
<keyword evidence="4" id="KW-1185">Reference proteome</keyword>
<dbReference type="PANTHER" id="PTHR33939">
    <property type="entry name" value="PROTEIN CBG22215"/>
    <property type="match status" value="1"/>
</dbReference>
<accession>A0A0B1SZG2</accession>
<feature type="compositionally biased region" description="Acidic residues" evidence="1">
    <location>
        <begin position="367"/>
        <end position="387"/>
    </location>
</feature>
<reference evidence="3 4" key="1">
    <citation type="submission" date="2014-03" db="EMBL/GenBank/DDBJ databases">
        <title>Draft genome of the hookworm Oesophagostomum dentatum.</title>
        <authorList>
            <person name="Mitreva M."/>
        </authorList>
    </citation>
    <scope>NUCLEOTIDE SEQUENCE [LARGE SCALE GENOMIC DNA]</scope>
    <source>
        <strain evidence="3 4">OD-Hann</strain>
    </source>
</reference>
<evidence type="ECO:0000313" key="4">
    <source>
        <dbReference type="Proteomes" id="UP000053660"/>
    </source>
</evidence>
<feature type="region of interest" description="Disordered" evidence="1">
    <location>
        <begin position="363"/>
        <end position="387"/>
    </location>
</feature>
<gene>
    <name evidence="3" type="ORF">OESDEN_09520</name>
</gene>
<proteinExistence type="predicted"/>
<dbReference type="EMBL" id="KN552825">
    <property type="protein sequence ID" value="KHJ90633.1"/>
    <property type="molecule type" value="Genomic_DNA"/>
</dbReference>
<dbReference type="PANTHER" id="PTHR33939:SF1">
    <property type="entry name" value="DUF4371 DOMAIN-CONTAINING PROTEIN"/>
    <property type="match status" value="1"/>
</dbReference>
<dbReference type="GO" id="GO:0003676">
    <property type="term" value="F:nucleic acid binding"/>
    <property type="evidence" value="ECO:0007669"/>
    <property type="project" value="InterPro"/>
</dbReference>
<evidence type="ECO:0000256" key="1">
    <source>
        <dbReference type="SAM" id="MobiDB-lite"/>
    </source>
</evidence>
<name>A0A0B1SZG2_OESDE</name>
<feature type="domain" description="Tc1-like transposase DDE" evidence="2">
    <location>
        <begin position="206"/>
        <end position="310"/>
    </location>
</feature>
<dbReference type="InterPro" id="IPR038717">
    <property type="entry name" value="Tc1-like_DDE_dom"/>
</dbReference>
<sequence>MIGGGRDTELEAQLNNLSDTDAKLYEYVKSKLGHKGFNNGDSLLLAEAIDEPCTSSSKKRKRASHHNVAAVQIRGKQNALIEVEADSVVRPLDKISSGTHQLLSQHHQGAVDYIMAGIEELKNVRMNSFCSFSTEEPVLAEGFLRNILFFAFASTISEYLCGKTAAKNKGRRAIIISAITEECVVPGTTPVVISDQKTPVDDDYHRDMNHALFEQWLEESIPCMQDVAGGRPIALVMDNAPYHTRQLEKLQAFIASRRGINVVRQYAVEDICRKHEVTVIRLPPFHCFFNPIEMCWSQLKAHLCKQGRPDDTLEMVKTRAHQWMDAVPAPLCRAWFRHILKEEEAARQKIVDDASNINDASYLLSDSSDEDSTDVEDLSSDDSLLEA</sequence>